<organism evidence="1 2">
    <name type="scientific">Paramuricea clavata</name>
    <name type="common">Red gorgonian</name>
    <name type="synonym">Violescent sea-whip</name>
    <dbReference type="NCBI Taxonomy" id="317549"/>
    <lineage>
        <taxon>Eukaryota</taxon>
        <taxon>Metazoa</taxon>
        <taxon>Cnidaria</taxon>
        <taxon>Anthozoa</taxon>
        <taxon>Octocorallia</taxon>
        <taxon>Malacalcyonacea</taxon>
        <taxon>Plexauridae</taxon>
        <taxon>Paramuricea</taxon>
    </lineage>
</organism>
<reference evidence="1" key="1">
    <citation type="submission" date="2020-04" db="EMBL/GenBank/DDBJ databases">
        <authorList>
            <person name="Alioto T."/>
            <person name="Alioto T."/>
            <person name="Gomez Garrido J."/>
        </authorList>
    </citation>
    <scope>NUCLEOTIDE SEQUENCE</scope>
    <source>
        <strain evidence="1">A484AB</strain>
    </source>
</reference>
<sequence length="105" mass="12506">MQPNCPPVVDCKKWAQAKRIFEGESCVLSYNEDQDWFDDEDEEFQFTESNQWFEDAFVVGLKECEEMQCGHLKVRQRQLDEALERLKDTVKGVFLHEDHGQKKKY</sequence>
<accession>A0A7D9JQS3</accession>
<evidence type="ECO:0000313" key="1">
    <source>
        <dbReference type="EMBL" id="CAB4034700.1"/>
    </source>
</evidence>
<proteinExistence type="predicted"/>
<gene>
    <name evidence="1" type="ORF">PACLA_8A001973</name>
</gene>
<dbReference type="Proteomes" id="UP001152795">
    <property type="component" value="Unassembled WGS sequence"/>
</dbReference>
<evidence type="ECO:0000313" key="2">
    <source>
        <dbReference type="Proteomes" id="UP001152795"/>
    </source>
</evidence>
<keyword evidence="2" id="KW-1185">Reference proteome</keyword>
<dbReference type="AlphaFoldDB" id="A0A7D9JQS3"/>
<name>A0A7D9JQS3_PARCT</name>
<comment type="caution">
    <text evidence="1">The sequence shown here is derived from an EMBL/GenBank/DDBJ whole genome shotgun (WGS) entry which is preliminary data.</text>
</comment>
<dbReference type="EMBL" id="CACRXK020020344">
    <property type="protein sequence ID" value="CAB4034700.1"/>
    <property type="molecule type" value="Genomic_DNA"/>
</dbReference>
<protein>
    <submittedName>
        <fullName evidence="1">Uncharacterized protein</fullName>
    </submittedName>
</protein>